<dbReference type="GO" id="GO:0003700">
    <property type="term" value="F:DNA-binding transcription factor activity"/>
    <property type="evidence" value="ECO:0007669"/>
    <property type="project" value="InterPro"/>
</dbReference>
<dbReference type="SMART" id="SM00345">
    <property type="entry name" value="HTH_GNTR"/>
    <property type="match status" value="1"/>
</dbReference>
<dbReference type="Pfam" id="PF07729">
    <property type="entry name" value="FCD"/>
    <property type="match status" value="1"/>
</dbReference>
<protein>
    <submittedName>
        <fullName evidence="5">GntR family transcriptional regulator</fullName>
    </submittedName>
</protein>
<evidence type="ECO:0000256" key="3">
    <source>
        <dbReference type="ARBA" id="ARBA00023163"/>
    </source>
</evidence>
<dbReference type="Proteomes" id="UP000305675">
    <property type="component" value="Unassembled WGS sequence"/>
</dbReference>
<dbReference type="Pfam" id="PF00392">
    <property type="entry name" value="GntR"/>
    <property type="match status" value="1"/>
</dbReference>
<reference evidence="5 6" key="1">
    <citation type="submission" date="2019-04" db="EMBL/GenBank/DDBJ databases">
        <authorList>
            <person name="Hwang J.C."/>
        </authorList>
    </citation>
    <scope>NUCLEOTIDE SEQUENCE [LARGE SCALE GENOMIC DNA]</scope>
    <source>
        <strain evidence="5 6">IMCC35002</strain>
    </source>
</reference>
<dbReference type="InterPro" id="IPR008920">
    <property type="entry name" value="TF_FadR/GntR_C"/>
</dbReference>
<comment type="caution">
    <text evidence="5">The sequence shown here is derived from an EMBL/GenBank/DDBJ whole genome shotgun (WGS) entry which is preliminary data.</text>
</comment>
<dbReference type="SMART" id="SM00895">
    <property type="entry name" value="FCD"/>
    <property type="match status" value="1"/>
</dbReference>
<dbReference type="InterPro" id="IPR036388">
    <property type="entry name" value="WH-like_DNA-bd_sf"/>
</dbReference>
<keyword evidence="2" id="KW-0238">DNA-binding</keyword>
<keyword evidence="6" id="KW-1185">Reference proteome</keyword>
<evidence type="ECO:0000313" key="6">
    <source>
        <dbReference type="Proteomes" id="UP000305675"/>
    </source>
</evidence>
<dbReference type="InterPro" id="IPR036390">
    <property type="entry name" value="WH_DNA-bd_sf"/>
</dbReference>
<dbReference type="Gene3D" id="1.20.120.530">
    <property type="entry name" value="GntR ligand-binding domain-like"/>
    <property type="match status" value="1"/>
</dbReference>
<dbReference type="OrthoDB" id="6627771at2"/>
<keyword evidence="1" id="KW-0805">Transcription regulation</keyword>
<accession>A0A4V5NW51</accession>
<sequence>MAERQQTLAEQLADQLQIAIVQGQLSAGSKINEQDLAAQYGVSRGPLREALQKLERRRLVVKAPHIGARVAKLTIEELNDLYQVRAELEAMACRLAAKQISPAKLAELHMILDRQQRVFETQQGDYAVIDDIDFHLGIINASGNQTLIHTLTDDLYHLLQMYRNQCSAGRRPQRALEQHRQILAAIADGDGELAALLMRRHIEAGQANTEKVLRTYMEENTQ</sequence>
<dbReference type="AlphaFoldDB" id="A0A4V5NW51"/>
<evidence type="ECO:0000256" key="2">
    <source>
        <dbReference type="ARBA" id="ARBA00023125"/>
    </source>
</evidence>
<dbReference type="PANTHER" id="PTHR43537">
    <property type="entry name" value="TRANSCRIPTIONAL REGULATOR, GNTR FAMILY"/>
    <property type="match status" value="1"/>
</dbReference>
<dbReference type="SUPFAM" id="SSF48008">
    <property type="entry name" value="GntR ligand-binding domain-like"/>
    <property type="match status" value="1"/>
</dbReference>
<evidence type="ECO:0000256" key="1">
    <source>
        <dbReference type="ARBA" id="ARBA00023015"/>
    </source>
</evidence>
<dbReference type="RefSeq" id="WP_136863320.1">
    <property type="nucleotide sequence ID" value="NZ_SWCJ01000006.1"/>
</dbReference>
<dbReference type="CDD" id="cd07377">
    <property type="entry name" value="WHTH_GntR"/>
    <property type="match status" value="1"/>
</dbReference>
<dbReference type="PANTHER" id="PTHR43537:SF49">
    <property type="entry name" value="TRANSCRIPTIONAL REGULATORY PROTEIN"/>
    <property type="match status" value="1"/>
</dbReference>
<organism evidence="5 6">
    <name type="scientific">Ferrimonas aestuarii</name>
    <dbReference type="NCBI Taxonomy" id="2569539"/>
    <lineage>
        <taxon>Bacteria</taxon>
        <taxon>Pseudomonadati</taxon>
        <taxon>Pseudomonadota</taxon>
        <taxon>Gammaproteobacteria</taxon>
        <taxon>Alteromonadales</taxon>
        <taxon>Ferrimonadaceae</taxon>
        <taxon>Ferrimonas</taxon>
    </lineage>
</organism>
<evidence type="ECO:0000259" key="4">
    <source>
        <dbReference type="PROSITE" id="PS50949"/>
    </source>
</evidence>
<dbReference type="InterPro" id="IPR000524">
    <property type="entry name" value="Tscrpt_reg_HTH_GntR"/>
</dbReference>
<keyword evidence="3" id="KW-0804">Transcription</keyword>
<dbReference type="PROSITE" id="PS50949">
    <property type="entry name" value="HTH_GNTR"/>
    <property type="match status" value="1"/>
</dbReference>
<dbReference type="Gene3D" id="1.10.10.10">
    <property type="entry name" value="Winged helix-like DNA-binding domain superfamily/Winged helix DNA-binding domain"/>
    <property type="match status" value="1"/>
</dbReference>
<dbReference type="InterPro" id="IPR011711">
    <property type="entry name" value="GntR_C"/>
</dbReference>
<feature type="domain" description="HTH gntR-type" evidence="4">
    <location>
        <begin position="6"/>
        <end position="73"/>
    </location>
</feature>
<evidence type="ECO:0000313" key="5">
    <source>
        <dbReference type="EMBL" id="TKB54934.1"/>
    </source>
</evidence>
<dbReference type="GO" id="GO:0003677">
    <property type="term" value="F:DNA binding"/>
    <property type="evidence" value="ECO:0007669"/>
    <property type="project" value="UniProtKB-KW"/>
</dbReference>
<dbReference type="SUPFAM" id="SSF46785">
    <property type="entry name" value="Winged helix' DNA-binding domain"/>
    <property type="match status" value="1"/>
</dbReference>
<dbReference type="EMBL" id="SWCJ01000006">
    <property type="protein sequence ID" value="TKB54934.1"/>
    <property type="molecule type" value="Genomic_DNA"/>
</dbReference>
<gene>
    <name evidence="5" type="ORF">FCL42_10220</name>
</gene>
<proteinExistence type="predicted"/>
<name>A0A4V5NW51_9GAMM</name>